<keyword evidence="2" id="KW-0479">Metal-binding</keyword>
<keyword evidence="1" id="KW-0001">2Fe-2S</keyword>
<proteinExistence type="predicted"/>
<evidence type="ECO:0000256" key="2">
    <source>
        <dbReference type="ARBA" id="ARBA00022723"/>
    </source>
</evidence>
<keyword evidence="8" id="KW-1185">Reference proteome</keyword>
<dbReference type="InterPro" id="IPR012675">
    <property type="entry name" value="Beta-grasp_dom_sf"/>
</dbReference>
<sequence>MSEIGAQELMHVRVKVNGQWYEADVEPRTLLIDMLRDVLGFTGPHIGCDTGHCGACTVIMNGRSVKSCMVLAVQADGSEIMTVEGLEKDGKLHPLQEAFWENHALQCGYCTPGQLMSAYFLLSRNPNPSEEEIRKGIEGNLCRCTGYVNIVKAIKAAAQKMADAKMS</sequence>
<dbReference type="KEGG" id="ccai:NAS2_0962"/>
<evidence type="ECO:0000313" key="8">
    <source>
        <dbReference type="Proteomes" id="UP000509448"/>
    </source>
</evidence>
<dbReference type="Gene3D" id="3.10.20.30">
    <property type="match status" value="1"/>
</dbReference>
<reference evidence="7 8" key="1">
    <citation type="journal article" date="2019" name="ISME J.">
        <title>Isolation and characterization of a thermophilic sulfur- and iron-reducing thaumarchaeote from a terrestrial acidic hot spring.</title>
        <authorList>
            <person name="Kato S."/>
            <person name="Itoh T."/>
            <person name="Yuki M."/>
            <person name="Nagamori M."/>
            <person name="Ohnishi M."/>
            <person name="Uematsu K."/>
            <person name="Suzuki K."/>
            <person name="Takashina T."/>
            <person name="Ohkuma M."/>
        </authorList>
    </citation>
    <scope>NUCLEOTIDE SEQUENCE [LARGE SCALE GENOMIC DNA]</scope>
    <source>
        <strain evidence="7 8">NAS-02</strain>
    </source>
</reference>
<dbReference type="NCBIfam" id="NF041020">
    <property type="entry name" value="glyceraldDH_gamma"/>
    <property type="match status" value="1"/>
</dbReference>
<dbReference type="CDD" id="cd00207">
    <property type="entry name" value="fer2"/>
    <property type="match status" value="1"/>
</dbReference>
<dbReference type="EMBL" id="AP018732">
    <property type="protein sequence ID" value="BBE42351.1"/>
    <property type="molecule type" value="Genomic_DNA"/>
</dbReference>
<dbReference type="GO" id="GO:0043885">
    <property type="term" value="F:anaerobic carbon-monoxide dehydrogenase activity"/>
    <property type="evidence" value="ECO:0007669"/>
    <property type="project" value="UniProtKB-EC"/>
</dbReference>
<keyword evidence="4" id="KW-0408">Iron</keyword>
<dbReference type="FunFam" id="1.10.150.120:FF:000003">
    <property type="entry name" value="Carbon monoxide dehydrogenase, small subunit"/>
    <property type="match status" value="1"/>
</dbReference>
<dbReference type="AlphaFoldDB" id="A0A4P2VE07"/>
<dbReference type="OrthoDB" id="37184at2157"/>
<evidence type="ECO:0000256" key="4">
    <source>
        <dbReference type="ARBA" id="ARBA00023004"/>
    </source>
</evidence>
<dbReference type="InterPro" id="IPR053590">
    <property type="entry name" value="Glyceraldehyde_DH_small"/>
</dbReference>
<gene>
    <name evidence="7" type="ORF">NAS2_0962</name>
</gene>
<dbReference type="GO" id="GO:0051537">
    <property type="term" value="F:2 iron, 2 sulfur cluster binding"/>
    <property type="evidence" value="ECO:0007669"/>
    <property type="project" value="UniProtKB-KW"/>
</dbReference>
<evidence type="ECO:0000256" key="3">
    <source>
        <dbReference type="ARBA" id="ARBA00023002"/>
    </source>
</evidence>
<protein>
    <submittedName>
        <fullName evidence="7">Carbon monoxide dehydrogenase small chain</fullName>
        <ecNumber evidence="7">1.2.7.4</ecNumber>
    </submittedName>
</protein>
<dbReference type="PROSITE" id="PS51085">
    <property type="entry name" value="2FE2S_FER_2"/>
    <property type="match status" value="1"/>
</dbReference>
<organism evidence="7 8">
    <name type="scientific">Conexivisphaera calida</name>
    <dbReference type="NCBI Taxonomy" id="1874277"/>
    <lineage>
        <taxon>Archaea</taxon>
        <taxon>Nitrososphaerota</taxon>
        <taxon>Conexivisphaeria</taxon>
        <taxon>Conexivisphaerales</taxon>
        <taxon>Conexivisphaeraceae</taxon>
        <taxon>Conexivisphaera</taxon>
    </lineage>
</organism>
<dbReference type="EC" id="1.2.7.4" evidence="7"/>
<dbReference type="Proteomes" id="UP000509448">
    <property type="component" value="Chromosome"/>
</dbReference>
<dbReference type="Gene3D" id="1.10.150.120">
    <property type="entry name" value="[2Fe-2S]-binding domain"/>
    <property type="match status" value="1"/>
</dbReference>
<dbReference type="InterPro" id="IPR006058">
    <property type="entry name" value="2Fe2S_fd_BS"/>
</dbReference>
<dbReference type="InterPro" id="IPR001041">
    <property type="entry name" value="2Fe-2S_ferredoxin-type"/>
</dbReference>
<dbReference type="InterPro" id="IPR036010">
    <property type="entry name" value="2Fe-2S_ferredoxin-like_sf"/>
</dbReference>
<dbReference type="RefSeq" id="WP_174448594.1">
    <property type="nucleotide sequence ID" value="NZ_AP018732.1"/>
</dbReference>
<dbReference type="InterPro" id="IPR051452">
    <property type="entry name" value="Diverse_Oxidoreductases"/>
</dbReference>
<dbReference type="PANTHER" id="PTHR44379:SF5">
    <property type="entry name" value="OXIDOREDUCTASE WITH IRON-SULFUR SUBUNIT"/>
    <property type="match status" value="1"/>
</dbReference>
<dbReference type="GO" id="GO:0046872">
    <property type="term" value="F:metal ion binding"/>
    <property type="evidence" value="ECO:0007669"/>
    <property type="project" value="UniProtKB-KW"/>
</dbReference>
<dbReference type="GeneID" id="55584775"/>
<keyword evidence="3 7" id="KW-0560">Oxidoreductase</keyword>
<dbReference type="SUPFAM" id="SSF54292">
    <property type="entry name" value="2Fe-2S ferredoxin-like"/>
    <property type="match status" value="1"/>
</dbReference>
<dbReference type="Pfam" id="PF00111">
    <property type="entry name" value="Fer2"/>
    <property type="match status" value="1"/>
</dbReference>
<dbReference type="SUPFAM" id="SSF47741">
    <property type="entry name" value="CO dehydrogenase ISP C-domain like"/>
    <property type="match status" value="1"/>
</dbReference>
<dbReference type="InterPro" id="IPR002888">
    <property type="entry name" value="2Fe-2S-bd"/>
</dbReference>
<evidence type="ECO:0000259" key="6">
    <source>
        <dbReference type="PROSITE" id="PS51085"/>
    </source>
</evidence>
<accession>A0A4P2VE07</accession>
<evidence type="ECO:0000256" key="5">
    <source>
        <dbReference type="ARBA" id="ARBA00023014"/>
    </source>
</evidence>
<evidence type="ECO:0000313" key="7">
    <source>
        <dbReference type="EMBL" id="BBE42351.1"/>
    </source>
</evidence>
<dbReference type="InterPro" id="IPR036884">
    <property type="entry name" value="2Fe-2S-bd_dom_sf"/>
</dbReference>
<dbReference type="PROSITE" id="PS00197">
    <property type="entry name" value="2FE2S_FER_1"/>
    <property type="match status" value="1"/>
</dbReference>
<dbReference type="PANTHER" id="PTHR44379">
    <property type="entry name" value="OXIDOREDUCTASE WITH IRON-SULFUR SUBUNIT"/>
    <property type="match status" value="1"/>
</dbReference>
<name>A0A4P2VE07_9ARCH</name>
<dbReference type="FunFam" id="3.10.20.30:FF:000020">
    <property type="entry name" value="Xanthine dehydrogenase iron-sulfur subunit"/>
    <property type="match status" value="1"/>
</dbReference>
<feature type="domain" description="2Fe-2S ferredoxin-type" evidence="6">
    <location>
        <begin position="10"/>
        <end position="86"/>
    </location>
</feature>
<keyword evidence="5" id="KW-0411">Iron-sulfur</keyword>
<evidence type="ECO:0000256" key="1">
    <source>
        <dbReference type="ARBA" id="ARBA00022714"/>
    </source>
</evidence>
<dbReference type="Pfam" id="PF01799">
    <property type="entry name" value="Fer2_2"/>
    <property type="match status" value="1"/>
</dbReference>